<dbReference type="EMBL" id="UYSL01022925">
    <property type="protein sequence ID" value="VDL81366.1"/>
    <property type="molecule type" value="Genomic_DNA"/>
</dbReference>
<evidence type="ECO:0000256" key="1">
    <source>
        <dbReference type="SAM" id="SignalP"/>
    </source>
</evidence>
<reference evidence="2 3" key="2">
    <citation type="submission" date="2018-11" db="EMBL/GenBank/DDBJ databases">
        <authorList>
            <consortium name="Pathogen Informatics"/>
        </authorList>
    </citation>
    <scope>NUCLEOTIDE SEQUENCE [LARGE SCALE GENOMIC DNA]</scope>
</reference>
<evidence type="ECO:0000313" key="4">
    <source>
        <dbReference type="WBParaSite" id="NBR_0001770801-mRNA-1"/>
    </source>
</evidence>
<dbReference type="WBParaSite" id="NBR_0001770801-mRNA-1">
    <property type="protein sequence ID" value="NBR_0001770801-mRNA-1"/>
    <property type="gene ID" value="NBR_0001770801"/>
</dbReference>
<gene>
    <name evidence="2" type="ORF">NBR_LOCUS17709</name>
</gene>
<name>A0A0N4YKW4_NIPBR</name>
<keyword evidence="3" id="KW-1185">Reference proteome</keyword>
<reference evidence="4" key="1">
    <citation type="submission" date="2017-02" db="UniProtKB">
        <authorList>
            <consortium name="WormBaseParasite"/>
        </authorList>
    </citation>
    <scope>IDENTIFICATION</scope>
</reference>
<evidence type="ECO:0000313" key="3">
    <source>
        <dbReference type="Proteomes" id="UP000271162"/>
    </source>
</evidence>
<sequence length="90" mass="10203">MSLMRYATMTMLNVVAMAVTHATPDTTVVTLIILNRTGLRKLGSYPAEDDWRIVSLNSPPPRLVVTLQRVAGILEMHDQIWRWVLFLKAP</sequence>
<proteinExistence type="predicted"/>
<dbReference type="AlphaFoldDB" id="A0A0N4YKW4"/>
<evidence type="ECO:0000313" key="2">
    <source>
        <dbReference type="EMBL" id="VDL81366.1"/>
    </source>
</evidence>
<dbReference type="Proteomes" id="UP000271162">
    <property type="component" value="Unassembled WGS sequence"/>
</dbReference>
<accession>A0A0N4YKW4</accession>
<keyword evidence="1" id="KW-0732">Signal</keyword>
<organism evidence="4">
    <name type="scientific">Nippostrongylus brasiliensis</name>
    <name type="common">Rat hookworm</name>
    <dbReference type="NCBI Taxonomy" id="27835"/>
    <lineage>
        <taxon>Eukaryota</taxon>
        <taxon>Metazoa</taxon>
        <taxon>Ecdysozoa</taxon>
        <taxon>Nematoda</taxon>
        <taxon>Chromadorea</taxon>
        <taxon>Rhabditida</taxon>
        <taxon>Rhabditina</taxon>
        <taxon>Rhabditomorpha</taxon>
        <taxon>Strongyloidea</taxon>
        <taxon>Heligmosomidae</taxon>
        <taxon>Nippostrongylus</taxon>
    </lineage>
</organism>
<feature type="signal peptide" evidence="1">
    <location>
        <begin position="1"/>
        <end position="22"/>
    </location>
</feature>
<protein>
    <submittedName>
        <fullName evidence="4">Secreted protein</fullName>
    </submittedName>
</protein>
<feature type="chain" id="PRO_5043125792" evidence="1">
    <location>
        <begin position="23"/>
        <end position="90"/>
    </location>
</feature>